<name>A0ABN9YD79_9DINO</name>
<feature type="region of interest" description="Disordered" evidence="1">
    <location>
        <begin position="265"/>
        <end position="324"/>
    </location>
</feature>
<comment type="caution">
    <text evidence="3">The sequence shown here is derived from an EMBL/GenBank/DDBJ whole genome shotgun (WGS) entry which is preliminary data.</text>
</comment>
<feature type="region of interest" description="Disordered" evidence="1">
    <location>
        <begin position="176"/>
        <end position="229"/>
    </location>
</feature>
<organism evidence="3 4">
    <name type="scientific">Prorocentrum cordatum</name>
    <dbReference type="NCBI Taxonomy" id="2364126"/>
    <lineage>
        <taxon>Eukaryota</taxon>
        <taxon>Sar</taxon>
        <taxon>Alveolata</taxon>
        <taxon>Dinophyceae</taxon>
        <taxon>Prorocentrales</taxon>
        <taxon>Prorocentraceae</taxon>
        <taxon>Prorocentrum</taxon>
    </lineage>
</organism>
<keyword evidence="2" id="KW-0472">Membrane</keyword>
<dbReference type="EMBL" id="CAUYUJ010022059">
    <property type="protein sequence ID" value="CAK0908665.1"/>
    <property type="molecule type" value="Genomic_DNA"/>
</dbReference>
<protein>
    <submittedName>
        <fullName evidence="3">Uncharacterized protein</fullName>
    </submittedName>
</protein>
<feature type="transmembrane region" description="Helical" evidence="2">
    <location>
        <begin position="100"/>
        <end position="123"/>
    </location>
</feature>
<sequence length="1162" mass="124892">MLASAAIASATSWASGAAQNYVSGVGSGQQANFAAQQFQKRLSAIDYTLQWQNLHREDVRDLVGLTVGRMDIYHVVGTLLLTFGIQWFSTQMDSEDLEGFYTLFIMSNFCSVGYLIMSVWLAMHASIAAQAIGCRLLTSNMRLALPSKCELERISVSITPGLDRMVALGKWAEAKITSRPEQEESDRQSARKRAAMAPAAASADGAQANRGRGRPDAHRAASSADEDMAPMQRMQTAVMSRLCAAGGAAGELHLDAGWARTHSAASVLPGTGQPPQPPGREGREETAPPRHPTARRPQHEATHQSAFAEPPSGGFGREEADDVDHMLRPWESDPRRAMERRYGAAAEDCDVDRQRHFRRFLREQQHWLGYDAYSRVCMSCGLNQMLQALSYSVLGIVSAKSYPTAVGAFCGIQFLSVLILQLDMRGALRGRKEKSAVFLLLTLPPLVPACVYWSRLFAKEWQALSISPCFFLHGMWALYMFCEMRPVPLGEVGGPFVALVPQRFRAVTHLNVVKLKEDSQAPQEDVRRELEEARRSTSEYIRDRTTAEDERGSATVGDRAFAAAAVRPRLARALLAATESGVHPDELHKAERMLERLDLWERAPQILAALEALRNEHVQEYIDELQRADVEGTYREFLRRCQDLRLGLVQRPSEGAASIGAAHHHGGGPSPLAALPLEDAVRRSVRVSIFCGATPYVVWVDTETGAVDERAAPPPAGGAVSFQGALADARGLPPPSASLVSADCSAAAAEGPAEEEGGARRDSMESKSADFLPGKTVRRFSACTIAWWFLAGLAHVTIATMKLAGADVVLPDGTVVYATWPAPASAFEVSSLQCNETHLLAQGPYALYAAERRTAALGPFGRLAAAGAAPAALLCGDALGLDGARGCQELHIRDAGAGGTTASLRAASAAAGAAGDPPRVPVPPAWRLPALTCASWACGSLLLAAWDGEAVVVSSLSRAADGHEARWTLEPGFRLTPALAPRCPPIWAQRVAGCLTDAAGGAAYGGIRGLWLGPRGASLGVLASGGSFLDGWDLERGVFLGRWQLGGGAAVAACHGGQECCRKLSRRRRAEGAGARGSALPRRSCSSRERAASVHLRRWCRCPCPSPCWRRARAPRRRLGRTTRAAARAVRVPRPSSSSEPTRASLRLRSPEAAGYGESLVY</sequence>
<keyword evidence="4" id="KW-1185">Reference proteome</keyword>
<keyword evidence="2" id="KW-0812">Transmembrane</keyword>
<evidence type="ECO:0000313" key="3">
    <source>
        <dbReference type="EMBL" id="CAK0908665.1"/>
    </source>
</evidence>
<feature type="compositionally biased region" description="Basic and acidic residues" evidence="1">
    <location>
        <begin position="176"/>
        <end position="189"/>
    </location>
</feature>
<feature type="region of interest" description="Disordered" evidence="1">
    <location>
        <begin position="1119"/>
        <end position="1162"/>
    </location>
</feature>
<feature type="transmembrane region" description="Helical" evidence="2">
    <location>
        <begin position="402"/>
        <end position="424"/>
    </location>
</feature>
<evidence type="ECO:0000256" key="2">
    <source>
        <dbReference type="SAM" id="Phobius"/>
    </source>
</evidence>
<feature type="compositionally biased region" description="Low complexity" evidence="1">
    <location>
        <begin position="195"/>
        <end position="210"/>
    </location>
</feature>
<evidence type="ECO:0000313" key="4">
    <source>
        <dbReference type="Proteomes" id="UP001189429"/>
    </source>
</evidence>
<proteinExistence type="predicted"/>
<gene>
    <name evidence="3" type="ORF">PCOR1329_LOCUS83278</name>
</gene>
<dbReference type="Proteomes" id="UP001189429">
    <property type="component" value="Unassembled WGS sequence"/>
</dbReference>
<evidence type="ECO:0000256" key="1">
    <source>
        <dbReference type="SAM" id="MobiDB-lite"/>
    </source>
</evidence>
<keyword evidence="2" id="KW-1133">Transmembrane helix</keyword>
<feature type="compositionally biased region" description="Low complexity" evidence="1">
    <location>
        <begin position="1122"/>
        <end position="1147"/>
    </location>
</feature>
<accession>A0ABN9YD79</accession>
<feature type="transmembrane region" description="Helical" evidence="2">
    <location>
        <begin position="461"/>
        <end position="481"/>
    </location>
</feature>
<reference evidence="3" key="1">
    <citation type="submission" date="2023-10" db="EMBL/GenBank/DDBJ databases">
        <authorList>
            <person name="Chen Y."/>
            <person name="Shah S."/>
            <person name="Dougan E. K."/>
            <person name="Thang M."/>
            <person name="Chan C."/>
        </authorList>
    </citation>
    <scope>NUCLEOTIDE SEQUENCE [LARGE SCALE GENOMIC DNA]</scope>
</reference>
<feature type="transmembrane region" description="Helical" evidence="2">
    <location>
        <begin position="436"/>
        <end position="455"/>
    </location>
</feature>
<feature type="transmembrane region" description="Helical" evidence="2">
    <location>
        <begin position="72"/>
        <end position="88"/>
    </location>
</feature>